<comment type="caution">
    <text evidence="1">The sequence shown here is derived from an EMBL/GenBank/DDBJ whole genome shotgun (WGS) entry which is preliminary data.</text>
</comment>
<dbReference type="AlphaFoldDB" id="A0A016TEJ5"/>
<organism evidence="1 2">
    <name type="scientific">Ancylostoma ceylanicum</name>
    <dbReference type="NCBI Taxonomy" id="53326"/>
    <lineage>
        <taxon>Eukaryota</taxon>
        <taxon>Metazoa</taxon>
        <taxon>Ecdysozoa</taxon>
        <taxon>Nematoda</taxon>
        <taxon>Chromadorea</taxon>
        <taxon>Rhabditida</taxon>
        <taxon>Rhabditina</taxon>
        <taxon>Rhabditomorpha</taxon>
        <taxon>Strongyloidea</taxon>
        <taxon>Ancylostomatidae</taxon>
        <taxon>Ancylostomatinae</taxon>
        <taxon>Ancylostoma</taxon>
    </lineage>
</organism>
<accession>A0A016TEJ5</accession>
<proteinExistence type="predicted"/>
<dbReference type="EMBL" id="JARK01001447">
    <property type="protein sequence ID" value="EYC01050.1"/>
    <property type="molecule type" value="Genomic_DNA"/>
</dbReference>
<name>A0A016TEJ5_9BILA</name>
<protein>
    <submittedName>
        <fullName evidence="1">Uncharacterized protein</fullName>
    </submittedName>
</protein>
<dbReference type="Proteomes" id="UP000024635">
    <property type="component" value="Unassembled WGS sequence"/>
</dbReference>
<keyword evidence="2" id="KW-1185">Reference proteome</keyword>
<reference evidence="2" key="1">
    <citation type="journal article" date="2015" name="Nat. Genet.">
        <title>The genome and transcriptome of the zoonotic hookworm Ancylostoma ceylanicum identify infection-specific gene families.</title>
        <authorList>
            <person name="Schwarz E.M."/>
            <person name="Hu Y."/>
            <person name="Antoshechkin I."/>
            <person name="Miller M.M."/>
            <person name="Sternberg P.W."/>
            <person name="Aroian R.V."/>
        </authorList>
    </citation>
    <scope>NUCLEOTIDE SEQUENCE</scope>
    <source>
        <strain evidence="2">HY135</strain>
    </source>
</reference>
<evidence type="ECO:0000313" key="2">
    <source>
        <dbReference type="Proteomes" id="UP000024635"/>
    </source>
</evidence>
<gene>
    <name evidence="1" type="primary">Acey_s0111.g263</name>
    <name evidence="1" type="ORF">Y032_0111g263</name>
</gene>
<sequence length="70" mass="7891">MEVPGMIVAHGWQLRPSHLHLYSQGEDMGWPWPFVMGCVLPYAVFDADLESVAQIFCGLLYSELQLLLLA</sequence>
<evidence type="ECO:0000313" key="1">
    <source>
        <dbReference type="EMBL" id="EYC01050.1"/>
    </source>
</evidence>